<dbReference type="AlphaFoldDB" id="A0A831QT35"/>
<evidence type="ECO:0008006" key="2">
    <source>
        <dbReference type="Google" id="ProtNLM"/>
    </source>
</evidence>
<gene>
    <name evidence="1" type="ORF">ENH87_16920</name>
</gene>
<dbReference type="EMBL" id="DRGL01000062">
    <property type="protein sequence ID" value="HEA22583.1"/>
    <property type="molecule type" value="Genomic_DNA"/>
</dbReference>
<organism evidence="1">
    <name type="scientific">Pricia antarctica</name>
    <dbReference type="NCBI Taxonomy" id="641691"/>
    <lineage>
        <taxon>Bacteria</taxon>
        <taxon>Pseudomonadati</taxon>
        <taxon>Bacteroidota</taxon>
        <taxon>Flavobacteriia</taxon>
        <taxon>Flavobacteriales</taxon>
        <taxon>Flavobacteriaceae</taxon>
        <taxon>Pricia</taxon>
    </lineage>
</organism>
<evidence type="ECO:0000313" key="1">
    <source>
        <dbReference type="EMBL" id="HEA22583.1"/>
    </source>
</evidence>
<proteinExistence type="predicted"/>
<protein>
    <recommendedName>
        <fullName evidence="2">Lipoprotein</fullName>
    </recommendedName>
</protein>
<dbReference type="PROSITE" id="PS51257">
    <property type="entry name" value="PROKAR_LIPOPROTEIN"/>
    <property type="match status" value="1"/>
</dbReference>
<name>A0A831QT35_9FLAO</name>
<reference evidence="1" key="1">
    <citation type="journal article" date="2020" name="mSystems">
        <title>Genome- and Community-Level Interaction Insights into Carbon Utilization and Element Cycling Functions of Hydrothermarchaeota in Hydrothermal Sediment.</title>
        <authorList>
            <person name="Zhou Z."/>
            <person name="Liu Y."/>
            <person name="Xu W."/>
            <person name="Pan J."/>
            <person name="Luo Z.H."/>
            <person name="Li M."/>
        </authorList>
    </citation>
    <scope>NUCLEOTIDE SEQUENCE [LARGE SCALE GENOMIC DNA]</scope>
    <source>
        <strain evidence="1">HyVt-345</strain>
    </source>
</reference>
<comment type="caution">
    <text evidence="1">The sequence shown here is derived from an EMBL/GenBank/DDBJ whole genome shotgun (WGS) entry which is preliminary data.</text>
</comment>
<dbReference type="Proteomes" id="UP000886191">
    <property type="component" value="Unassembled WGS sequence"/>
</dbReference>
<sequence length="339" mass="36627">MKRLMFLGILLGVCACDDGDLQIEEVDFDASNIETCAGLDNPTETTFFFKIDQDEALLLNLESGLIQNETSQVATLASSIPDASNLIYRFFSDNVTSAYFCDALPPLEPTVIKETTATAGDISVDSRVDTLTALTKNYSHTITITNLSLVNDQGEQLTDLSTLVYGDFSTQSENSANLAVPFSNFLEVASEECNISPNQGSLRLYKVINDEFIFLDVPNADTIFKNEATPDSIPIQLDLANSEIFKYVVLNTLANNDLACAASFGDDIKSWSLVSTSGILTVETVASEPDDNGTITYTHDISLENMVLTSKASGEGTSNVNLAAIPSVSFGTYITTMVQ</sequence>
<accession>A0A831QT35</accession>